<dbReference type="Proteomes" id="UP000028653">
    <property type="component" value="Unassembled WGS sequence"/>
</dbReference>
<dbReference type="eggNOG" id="COG3539">
    <property type="taxonomic scope" value="Bacteria"/>
</dbReference>
<keyword evidence="1" id="KW-0732">Signal</keyword>
<gene>
    <name evidence="3" type="primary">cupA4</name>
    <name evidence="3" type="ORF">GBAG_2695</name>
</gene>
<evidence type="ECO:0000256" key="1">
    <source>
        <dbReference type="SAM" id="SignalP"/>
    </source>
</evidence>
<sequence>MKTRTKLAIVILMMLSATAQAACEYIIYPYTGANSQFGSHRLSSASDGKADSWWGHSGADAKNGQLTGVSKSIDVSSNNIFQPPGTVLAAAGGIPFTQYAHKGGWDPELVFFRCTPDTAGQLYQAFSTNGDDAYAGWYEAQDVPGAYLTLARNVAMRITLEATGQVFTDIWQQIAMTNLDTDKDGNFLIKAKNFSPIRVELMKTADTRYFISSAATYTFAGVNPNAYVVFRGPGLDSNGIKVGQAHRGGNWAGWYHEWPSVISLYNNGITVRRGAICQVTHFTPFVQLPRVSATDIRAGHSVSAPFSLEFACESNVVSGVVSNKQNVALGFLAPEANVLAAQKYGLISGNAVTHLLDDAYGAPGHARGVGVRILRNGFPMNFLTTDVAGTGAGAGWVPVLGGAQVKTATQSGVDSYHETFEARLERFSSDQLEAGRYQAHAQILMRLQ</sequence>
<protein>
    <submittedName>
        <fullName evidence="3">Putative exported protein</fullName>
    </submittedName>
</protein>
<reference evidence="3 4" key="1">
    <citation type="submission" date="2014-05" db="EMBL/GenBank/DDBJ databases">
        <title>ATOL: Assembling a taxonomically balanced genome-scale reconstruction of the evolutionary history of the Enterobacteriaceae.</title>
        <authorList>
            <person name="Plunkett G.III."/>
            <person name="Neeno-Eckwall E.C."/>
            <person name="Glasner J.D."/>
            <person name="Perna N.T."/>
        </authorList>
    </citation>
    <scope>NUCLEOTIDE SEQUENCE [LARGE SCALE GENOMIC DNA]</scope>
    <source>
        <strain evidence="3 4">ATCC 33320</strain>
    </source>
</reference>
<feature type="signal peptide" evidence="1">
    <location>
        <begin position="1"/>
        <end position="21"/>
    </location>
</feature>
<dbReference type="PIRSF" id="PIRSF029766">
    <property type="entry name" value="UCP029766"/>
    <property type="match status" value="1"/>
</dbReference>
<dbReference type="AlphaFoldDB" id="A0A085GA39"/>
<feature type="domain" description="Fimbrial-type adhesion" evidence="2">
    <location>
        <begin position="270"/>
        <end position="446"/>
    </location>
</feature>
<evidence type="ECO:0000259" key="2">
    <source>
        <dbReference type="Pfam" id="PF00419"/>
    </source>
</evidence>
<evidence type="ECO:0000313" key="4">
    <source>
        <dbReference type="Proteomes" id="UP000028653"/>
    </source>
</evidence>
<dbReference type="STRING" id="1006004.GBAG_2695"/>
<keyword evidence="4" id="KW-1185">Reference proteome</keyword>
<dbReference type="RefSeq" id="WP_246864880.1">
    <property type="nucleotide sequence ID" value="NZ_JMPI01000036.1"/>
</dbReference>
<dbReference type="InterPro" id="IPR000259">
    <property type="entry name" value="Adhesion_dom_fimbrial"/>
</dbReference>
<proteinExistence type="predicted"/>
<dbReference type="EMBL" id="JMPI01000036">
    <property type="protein sequence ID" value="KFC80584.1"/>
    <property type="molecule type" value="Genomic_DNA"/>
</dbReference>
<comment type="caution">
    <text evidence="3">The sequence shown here is derived from an EMBL/GenBank/DDBJ whole genome shotgun (WGS) entry which is preliminary data.</text>
</comment>
<accession>A0A085GA39</accession>
<dbReference type="GO" id="GO:0009289">
    <property type="term" value="C:pilus"/>
    <property type="evidence" value="ECO:0007669"/>
    <property type="project" value="InterPro"/>
</dbReference>
<dbReference type="GO" id="GO:0007155">
    <property type="term" value="P:cell adhesion"/>
    <property type="evidence" value="ECO:0007669"/>
    <property type="project" value="InterPro"/>
</dbReference>
<dbReference type="Pfam" id="PF00419">
    <property type="entry name" value="Fimbrial"/>
    <property type="match status" value="1"/>
</dbReference>
<dbReference type="SUPFAM" id="SSF49401">
    <property type="entry name" value="Bacterial adhesins"/>
    <property type="match status" value="1"/>
</dbReference>
<evidence type="ECO:0000313" key="3">
    <source>
        <dbReference type="EMBL" id="KFC80584.1"/>
    </source>
</evidence>
<feature type="chain" id="PRO_5001790916" evidence="1">
    <location>
        <begin position="22"/>
        <end position="448"/>
    </location>
</feature>
<dbReference type="InterPro" id="IPR008966">
    <property type="entry name" value="Adhesion_dom_sf"/>
</dbReference>
<organism evidence="3 4">
    <name type="scientific">Buttiauxella agrestis ATCC 33320</name>
    <dbReference type="NCBI Taxonomy" id="1006004"/>
    <lineage>
        <taxon>Bacteria</taxon>
        <taxon>Pseudomonadati</taxon>
        <taxon>Pseudomonadota</taxon>
        <taxon>Gammaproteobacteria</taxon>
        <taxon>Enterobacterales</taxon>
        <taxon>Enterobacteriaceae</taxon>
        <taxon>Buttiauxella</taxon>
    </lineage>
</organism>
<name>A0A085GA39_9ENTR</name>
<dbReference type="InterPro" id="IPR011228">
    <property type="entry name" value="UCP029766"/>
</dbReference>